<evidence type="ECO:0000259" key="2">
    <source>
        <dbReference type="Pfam" id="PF04183"/>
    </source>
</evidence>
<dbReference type="Pfam" id="PF06276">
    <property type="entry name" value="FhuF"/>
    <property type="match status" value="1"/>
</dbReference>
<comment type="caution">
    <text evidence="4">The sequence shown here is derived from an EMBL/GenBank/DDBJ whole genome shotgun (WGS) entry which is preliminary data.</text>
</comment>
<dbReference type="AlphaFoldDB" id="A0A246GDQ3"/>
<evidence type="ECO:0000313" key="4">
    <source>
        <dbReference type="EMBL" id="OWP79525.1"/>
    </source>
</evidence>
<feature type="domain" description="Aerobactin siderophore biosynthesis IucA/IucC-like C-terminal" evidence="3">
    <location>
        <begin position="420"/>
        <end position="576"/>
    </location>
</feature>
<reference evidence="4 5" key="1">
    <citation type="journal article" date="2017" name="Infect. Genet. Evol.">
        <title>Comparative genome analysis of fish pathogen Flavobacterium columnare reveals extensive sequence diversity within the species.</title>
        <authorList>
            <person name="Kayansamruaj P."/>
            <person name="Dong H.T."/>
            <person name="Hirono I."/>
            <person name="Kondo H."/>
            <person name="Senapin S."/>
            <person name="Rodkhum C."/>
        </authorList>
    </citation>
    <scope>NUCLEOTIDE SEQUENCE [LARGE SCALE GENOMIC DNA]</scope>
    <source>
        <strain evidence="4 5">1214</strain>
    </source>
</reference>
<dbReference type="GO" id="GO:0019290">
    <property type="term" value="P:siderophore biosynthetic process"/>
    <property type="evidence" value="ECO:0007669"/>
    <property type="project" value="InterPro"/>
</dbReference>
<dbReference type="Pfam" id="PF04183">
    <property type="entry name" value="IucA_IucC"/>
    <property type="match status" value="1"/>
</dbReference>
<dbReference type="EMBL" id="MTCY01000002">
    <property type="protein sequence ID" value="OWP79525.1"/>
    <property type="molecule type" value="Genomic_DNA"/>
</dbReference>
<dbReference type="Gene3D" id="1.10.510.40">
    <property type="match status" value="1"/>
</dbReference>
<dbReference type="InterPro" id="IPR007310">
    <property type="entry name" value="Aerobactin_biosyn_IucA/IucC_N"/>
</dbReference>
<dbReference type="InterPro" id="IPR022770">
    <property type="entry name" value="IucA/IucC-like_C"/>
</dbReference>
<dbReference type="Gene3D" id="6.10.250.3370">
    <property type="match status" value="1"/>
</dbReference>
<evidence type="ECO:0008006" key="6">
    <source>
        <dbReference type="Google" id="ProtNLM"/>
    </source>
</evidence>
<dbReference type="InterPro" id="IPR037455">
    <property type="entry name" value="LucA/IucC-like"/>
</dbReference>
<dbReference type="PANTHER" id="PTHR34384">
    <property type="entry name" value="L-2,3-DIAMINOPROPANOATE--CITRATE LIGASE"/>
    <property type="match status" value="1"/>
</dbReference>
<evidence type="ECO:0000256" key="1">
    <source>
        <dbReference type="ARBA" id="ARBA00004924"/>
    </source>
</evidence>
<evidence type="ECO:0000259" key="3">
    <source>
        <dbReference type="Pfam" id="PF06276"/>
    </source>
</evidence>
<feature type="domain" description="Aerobactin siderophore biosynthesis IucA/IucC N-terminal" evidence="2">
    <location>
        <begin position="149"/>
        <end position="398"/>
    </location>
</feature>
<name>A0A246GDQ3_9FLAO</name>
<dbReference type="Proteomes" id="UP000198034">
    <property type="component" value="Unassembled WGS sequence"/>
</dbReference>
<sequence>MNTKTYMANILKENINHLKSANWEKANKILIRKAISEFTHEALINPIYNQKLNKYYVNTINNEYTYSFTADLKALNHWYIPYESITKQDCNGNHIPLCLVSFIIEFKEVLEIPTDLLPTYLEEINATLYSTGYKITNEKILANELPNTDYQTIEHAVTEGHPCFLANSGKNGFSSIDFKTFSPEANNSIQLLWLAGHKSSAQFSCIETLNYEQLLKTELDIDTQIHFEKVLESEKVNPNEYYWFPVHPWQWDNKLTLIFTNDIAQKKLIPLGFAPDFHSAQQSIRTFFNLTNHNKYFTKTALSVVNMGFMRGLSPYYMESTPIITTWLENLIKNDSFLQSKGFTILGEIATLGYRNILWESLGRNIPHNKMLATLWRESPITKLQKNETCFTMAALLHIDYEGKPFIKYLIEKSGISAKQWINQYIQAYLIPLVHCFYTHELVFMPHGENLILVLKNHLVQRVFMKDITEEIMLFNTSTPLPEKAERIRINLPEKLKVLSIQNDIFQHFFRFLSAILDQYKILKEEIFWEIVGSSIAEYQLKNPQLKTSFLQHDLFSKTFESCCLNRLQLKNNKQMLNLADPASSLQFVGALENPIHQYKPIW</sequence>
<protein>
    <recommendedName>
        <fullName evidence="6">IucA/IucC family siderophore biosynthesis protein</fullName>
    </recommendedName>
</protein>
<comment type="pathway">
    <text evidence="1">Siderophore biosynthesis.</text>
</comment>
<dbReference type="Gene3D" id="3.30.310.280">
    <property type="match status" value="1"/>
</dbReference>
<evidence type="ECO:0000313" key="5">
    <source>
        <dbReference type="Proteomes" id="UP000198034"/>
    </source>
</evidence>
<accession>A0A246GDQ3</accession>
<gene>
    <name evidence="4" type="ORF">BWK62_00965</name>
</gene>
<proteinExistence type="predicted"/>
<dbReference type="PANTHER" id="PTHR34384:SF6">
    <property type="entry name" value="STAPHYLOFERRIN B SYNTHASE"/>
    <property type="match status" value="1"/>
</dbReference>
<dbReference type="GO" id="GO:0016881">
    <property type="term" value="F:acid-amino acid ligase activity"/>
    <property type="evidence" value="ECO:0007669"/>
    <property type="project" value="UniProtKB-ARBA"/>
</dbReference>
<organism evidence="4 5">
    <name type="scientific">Flavobacterium columnare</name>
    <dbReference type="NCBI Taxonomy" id="996"/>
    <lineage>
        <taxon>Bacteria</taxon>
        <taxon>Pseudomonadati</taxon>
        <taxon>Bacteroidota</taxon>
        <taxon>Flavobacteriia</taxon>
        <taxon>Flavobacteriales</taxon>
        <taxon>Flavobacteriaceae</taxon>
        <taxon>Flavobacterium</taxon>
    </lineage>
</organism>